<dbReference type="EC" id="2.7.7.-" evidence="2"/>
<protein>
    <submittedName>
        <fullName evidence="2">Enterobactin synthase component F</fullName>
        <ecNumber evidence="2">2.7.7.-</ecNumber>
    </submittedName>
</protein>
<dbReference type="GO" id="GO:0016779">
    <property type="term" value="F:nucleotidyltransferase activity"/>
    <property type="evidence" value="ECO:0007669"/>
    <property type="project" value="UniProtKB-KW"/>
</dbReference>
<dbReference type="Pfam" id="PF00975">
    <property type="entry name" value="Thioesterase"/>
    <property type="match status" value="1"/>
</dbReference>
<gene>
    <name evidence="2" type="primary">entF_2</name>
    <name evidence="2" type="ORF">NCTC9381_04711</name>
</gene>
<feature type="domain" description="Thioesterase" evidence="1">
    <location>
        <begin position="26"/>
        <end position="176"/>
    </location>
</feature>
<dbReference type="Gene3D" id="3.40.50.1820">
    <property type="entry name" value="alpha/beta hydrolase"/>
    <property type="match status" value="1"/>
</dbReference>
<dbReference type="InterPro" id="IPR029058">
    <property type="entry name" value="AB_hydrolase_fold"/>
</dbReference>
<sequence length="189" mass="21197">MTRCVRRIWRRCVSSSHRGLTISWAYSLGGTLAQGIAARLEAEGETVAFLGLLDTWPPETQNWDERRGENVLDPAVLEEVNREREQFIAAQRQQAGEGMEALFTTIEANYASSVRLLATARSARFTGHATLFLAEQTQQPGQDARRAWAPYVGELTIWPLDCAHVEIISPRMFEQIGPRLQQCLASLDP</sequence>
<keyword evidence="2" id="KW-0808">Transferase</keyword>
<dbReference type="EMBL" id="UGSO01000001">
    <property type="protein sequence ID" value="SUB18739.1"/>
    <property type="molecule type" value="Genomic_DNA"/>
</dbReference>
<evidence type="ECO:0000259" key="1">
    <source>
        <dbReference type="Pfam" id="PF00975"/>
    </source>
</evidence>
<dbReference type="InterPro" id="IPR001031">
    <property type="entry name" value="Thioesterase"/>
</dbReference>
<dbReference type="AlphaFoldDB" id="A0A379AMB4"/>
<keyword evidence="3" id="KW-1185">Reference proteome</keyword>
<dbReference type="SUPFAM" id="SSF53474">
    <property type="entry name" value="alpha/beta-Hydrolases"/>
    <property type="match status" value="1"/>
</dbReference>
<reference evidence="2 3" key="1">
    <citation type="submission" date="2018-06" db="EMBL/GenBank/DDBJ databases">
        <authorList>
            <consortium name="Pathogen Informatics"/>
            <person name="Doyle S."/>
        </authorList>
    </citation>
    <scope>NUCLEOTIDE SEQUENCE [LARGE SCALE GENOMIC DNA]</scope>
    <source>
        <strain evidence="2 3">NCTC9381</strain>
    </source>
</reference>
<evidence type="ECO:0000313" key="3">
    <source>
        <dbReference type="Proteomes" id="UP000254640"/>
    </source>
</evidence>
<evidence type="ECO:0000313" key="2">
    <source>
        <dbReference type="EMBL" id="SUB18739.1"/>
    </source>
</evidence>
<accession>A0A379AMB4</accession>
<name>A0A379AMB4_ENTAG</name>
<organism evidence="2 3">
    <name type="scientific">Enterobacter agglomerans</name>
    <name type="common">Erwinia herbicola</name>
    <name type="synonym">Pantoea agglomerans</name>
    <dbReference type="NCBI Taxonomy" id="549"/>
    <lineage>
        <taxon>Bacteria</taxon>
        <taxon>Pseudomonadati</taxon>
        <taxon>Pseudomonadota</taxon>
        <taxon>Gammaproteobacteria</taxon>
        <taxon>Enterobacterales</taxon>
        <taxon>Erwiniaceae</taxon>
        <taxon>Pantoea</taxon>
        <taxon>Pantoea agglomerans group</taxon>
    </lineage>
</organism>
<dbReference type="Proteomes" id="UP000254640">
    <property type="component" value="Unassembled WGS sequence"/>
</dbReference>
<proteinExistence type="predicted"/>
<keyword evidence="2" id="KW-0548">Nucleotidyltransferase</keyword>